<keyword evidence="4" id="KW-0804">Transcription</keyword>
<dbReference type="CDD" id="cd08420">
    <property type="entry name" value="PBP2_CysL_like"/>
    <property type="match status" value="1"/>
</dbReference>
<keyword evidence="2" id="KW-0805">Transcription regulation</keyword>
<proteinExistence type="inferred from homology"/>
<accession>A0A173XRE1</accession>
<dbReference type="PROSITE" id="PS50931">
    <property type="entry name" value="HTH_LYSR"/>
    <property type="match status" value="1"/>
</dbReference>
<dbReference type="Gene3D" id="3.40.190.290">
    <property type="match status" value="1"/>
</dbReference>
<gene>
    <name evidence="6" type="primary">cysL</name>
    <name evidence="6" type="ORF">ERS852470_00154</name>
</gene>
<dbReference type="InterPro" id="IPR000847">
    <property type="entry name" value="LysR_HTH_N"/>
</dbReference>
<dbReference type="RefSeq" id="WP_042399978.1">
    <property type="nucleotide sequence ID" value="NZ_CYYT01000022.1"/>
</dbReference>
<evidence type="ECO:0000256" key="3">
    <source>
        <dbReference type="ARBA" id="ARBA00023125"/>
    </source>
</evidence>
<dbReference type="GO" id="GO:0003700">
    <property type="term" value="F:DNA-binding transcription factor activity"/>
    <property type="evidence" value="ECO:0007669"/>
    <property type="project" value="InterPro"/>
</dbReference>
<evidence type="ECO:0000256" key="1">
    <source>
        <dbReference type="ARBA" id="ARBA00009437"/>
    </source>
</evidence>
<evidence type="ECO:0000256" key="2">
    <source>
        <dbReference type="ARBA" id="ARBA00023015"/>
    </source>
</evidence>
<feature type="domain" description="HTH lysR-type" evidence="5">
    <location>
        <begin position="1"/>
        <end position="57"/>
    </location>
</feature>
<comment type="similarity">
    <text evidence="1">Belongs to the LysR transcriptional regulatory family.</text>
</comment>
<dbReference type="AlphaFoldDB" id="A0A173XRE1"/>
<sequence>MIEELKTFISVVDYKNFTKAAEYLNLSQPSVSTHIKNLENIFGVTLINRSIKQKTISITESGYTLYKRAKEIISLLDVTFIDVKNLSSSVKGSLKIGASLTIGEYILPKFLAIFSKKYPDVDIEVIIENTALISSELKKFKLDIGLIEGAASSSLFKQEYFLHDDMVLAIPYTDPLKSTEFNIENLQNKAWIAREDGSGTREYLDLFFTENKIIPKSMMVLGSNLAVKEAVKNNLGITIISKHVIAEDENRNEISSIKLDNHFTRSLSFIYPKELTLSKAASIFLDELKDYSRIIQLESTKK</sequence>
<dbReference type="PRINTS" id="PR00039">
    <property type="entry name" value="HTHLYSR"/>
</dbReference>
<dbReference type="Gene3D" id="1.10.10.10">
    <property type="entry name" value="Winged helix-like DNA-binding domain superfamily/Winged helix DNA-binding domain"/>
    <property type="match status" value="1"/>
</dbReference>
<dbReference type="InterPro" id="IPR036390">
    <property type="entry name" value="WH_DNA-bd_sf"/>
</dbReference>
<dbReference type="Pfam" id="PF00126">
    <property type="entry name" value="HTH_1"/>
    <property type="match status" value="1"/>
</dbReference>
<dbReference type="PANTHER" id="PTHR30126:SF39">
    <property type="entry name" value="HTH-TYPE TRANSCRIPTIONAL REGULATOR CYSL"/>
    <property type="match status" value="1"/>
</dbReference>
<evidence type="ECO:0000256" key="4">
    <source>
        <dbReference type="ARBA" id="ARBA00023163"/>
    </source>
</evidence>
<dbReference type="OrthoDB" id="9785745at2"/>
<dbReference type="GeneID" id="83012522"/>
<reference evidence="6 7" key="1">
    <citation type="submission" date="2015-09" db="EMBL/GenBank/DDBJ databases">
        <authorList>
            <consortium name="Pathogen Informatics"/>
        </authorList>
    </citation>
    <scope>NUCLEOTIDE SEQUENCE [LARGE SCALE GENOMIC DNA]</scope>
    <source>
        <strain evidence="6 7">2789STDY5834855</strain>
    </source>
</reference>
<dbReference type="GO" id="GO:0000976">
    <property type="term" value="F:transcription cis-regulatory region binding"/>
    <property type="evidence" value="ECO:0007669"/>
    <property type="project" value="TreeGrafter"/>
</dbReference>
<dbReference type="InterPro" id="IPR005119">
    <property type="entry name" value="LysR_subst-bd"/>
</dbReference>
<protein>
    <submittedName>
        <fullName evidence="6">LysR family transcriptional regulator</fullName>
    </submittedName>
</protein>
<organism evidence="6 7">
    <name type="scientific">Clostridium disporicum</name>
    <dbReference type="NCBI Taxonomy" id="84024"/>
    <lineage>
        <taxon>Bacteria</taxon>
        <taxon>Bacillati</taxon>
        <taxon>Bacillota</taxon>
        <taxon>Clostridia</taxon>
        <taxon>Eubacteriales</taxon>
        <taxon>Clostridiaceae</taxon>
        <taxon>Clostridium</taxon>
    </lineage>
</organism>
<dbReference type="Pfam" id="PF03466">
    <property type="entry name" value="LysR_substrate"/>
    <property type="match status" value="1"/>
</dbReference>
<dbReference type="PANTHER" id="PTHR30126">
    <property type="entry name" value="HTH-TYPE TRANSCRIPTIONAL REGULATOR"/>
    <property type="match status" value="1"/>
</dbReference>
<dbReference type="EMBL" id="CYZV01000001">
    <property type="protein sequence ID" value="CUN53496.1"/>
    <property type="molecule type" value="Genomic_DNA"/>
</dbReference>
<name>A0A173XRE1_9CLOT</name>
<evidence type="ECO:0000259" key="5">
    <source>
        <dbReference type="PROSITE" id="PS50931"/>
    </source>
</evidence>
<dbReference type="SUPFAM" id="SSF53850">
    <property type="entry name" value="Periplasmic binding protein-like II"/>
    <property type="match status" value="1"/>
</dbReference>
<evidence type="ECO:0000313" key="6">
    <source>
        <dbReference type="EMBL" id="CUN53496.1"/>
    </source>
</evidence>
<dbReference type="InterPro" id="IPR036388">
    <property type="entry name" value="WH-like_DNA-bd_sf"/>
</dbReference>
<evidence type="ECO:0000313" key="7">
    <source>
        <dbReference type="Proteomes" id="UP000095558"/>
    </source>
</evidence>
<dbReference type="SUPFAM" id="SSF46785">
    <property type="entry name" value="Winged helix' DNA-binding domain"/>
    <property type="match status" value="1"/>
</dbReference>
<dbReference type="Proteomes" id="UP000095558">
    <property type="component" value="Unassembled WGS sequence"/>
</dbReference>
<keyword evidence="3" id="KW-0238">DNA-binding</keyword>